<keyword evidence="2" id="KW-1185">Reference proteome</keyword>
<proteinExistence type="predicted"/>
<accession>A0A098S8B2</accession>
<protein>
    <submittedName>
        <fullName evidence="1">Uncharacterized protein</fullName>
    </submittedName>
</protein>
<dbReference type="AlphaFoldDB" id="A0A098S8B2"/>
<evidence type="ECO:0000313" key="1">
    <source>
        <dbReference type="EMBL" id="KGE88346.1"/>
    </source>
</evidence>
<organism evidence="1 2">
    <name type="scientific">Phaeodactylibacter xiamenensis</name>
    <dbReference type="NCBI Taxonomy" id="1524460"/>
    <lineage>
        <taxon>Bacteria</taxon>
        <taxon>Pseudomonadati</taxon>
        <taxon>Bacteroidota</taxon>
        <taxon>Saprospiria</taxon>
        <taxon>Saprospirales</taxon>
        <taxon>Haliscomenobacteraceae</taxon>
        <taxon>Phaeodactylibacter</taxon>
    </lineage>
</organism>
<sequence>MKKRQHKIDKFESARLSEKACLKAKGGHKYSPTGAGFQGTFIWETVDVRGLMGQDHESEKGRNTAFSQIGG</sequence>
<evidence type="ECO:0000313" key="2">
    <source>
        <dbReference type="Proteomes" id="UP000029736"/>
    </source>
</evidence>
<name>A0A098S8B2_9BACT</name>
<comment type="caution">
    <text evidence="1">The sequence shown here is derived from an EMBL/GenBank/DDBJ whole genome shotgun (WGS) entry which is preliminary data.</text>
</comment>
<dbReference type="Proteomes" id="UP000029736">
    <property type="component" value="Unassembled WGS sequence"/>
</dbReference>
<dbReference type="RefSeq" id="WP_044218924.1">
    <property type="nucleotide sequence ID" value="NZ_JBKAGJ010000017.1"/>
</dbReference>
<gene>
    <name evidence="1" type="ORF">IX84_09100</name>
</gene>
<reference evidence="1 2" key="1">
    <citation type="journal article" date="2014" name="Int. J. Syst. Evol. Microbiol.">
        <title>Phaeodactylibacter xiamenensis gen. nov., sp. nov., a member of the family Saprospiraceae isolated from the marine alga Phaeodactylum tricornutum.</title>
        <authorList>
            <person name="Chen Z.Jr."/>
            <person name="Lei X."/>
            <person name="Lai Q."/>
            <person name="Li Y."/>
            <person name="Zhang B."/>
            <person name="Zhang J."/>
            <person name="Zhang H."/>
            <person name="Yang L."/>
            <person name="Zheng W."/>
            <person name="Tian Y."/>
            <person name="Yu Z."/>
            <person name="Xu H.Jr."/>
            <person name="Zheng T."/>
        </authorList>
    </citation>
    <scope>NUCLEOTIDE SEQUENCE [LARGE SCALE GENOMIC DNA]</scope>
    <source>
        <strain evidence="1 2">KD52</strain>
    </source>
</reference>
<dbReference type="EMBL" id="JPOS01000019">
    <property type="protein sequence ID" value="KGE88346.1"/>
    <property type="molecule type" value="Genomic_DNA"/>
</dbReference>
<dbReference type="OrthoDB" id="9961569at2"/>